<dbReference type="EMBL" id="JQ697837">
    <property type="protein sequence ID" value="AFM97197.1"/>
    <property type="molecule type" value="Viral_cRNA"/>
</dbReference>
<keyword evidence="3 15" id="KW-0348">Hemagglutinin</keyword>
<protein>
    <submittedName>
        <fullName evidence="17">Attachment glycoprotein</fullName>
    </submittedName>
</protein>
<evidence type="ECO:0000256" key="9">
    <source>
        <dbReference type="ARBA" id="ARBA00022879"/>
    </source>
</evidence>
<evidence type="ECO:0000256" key="6">
    <source>
        <dbReference type="ARBA" id="ARBA00022804"/>
    </source>
</evidence>
<evidence type="ECO:0000256" key="1">
    <source>
        <dbReference type="ARBA" id="ARBA00004208"/>
    </source>
</evidence>
<dbReference type="RefSeq" id="YP_009094338.1">
    <property type="nucleotide sequence ID" value="NC_025386.1"/>
</dbReference>
<feature type="transmembrane region" description="Helical" evidence="16">
    <location>
        <begin position="58"/>
        <end position="80"/>
    </location>
</feature>
<evidence type="ECO:0000256" key="3">
    <source>
        <dbReference type="ARBA" id="ARBA00022546"/>
    </source>
</evidence>
<keyword evidence="10" id="KW-0735">Signal-anchor</keyword>
<accession>I6UKH4</accession>
<dbReference type="GeneID" id="21011776"/>
<evidence type="ECO:0000256" key="5">
    <source>
        <dbReference type="ARBA" id="ARBA00022692"/>
    </source>
</evidence>
<keyword evidence="8" id="KW-1043">Host membrane</keyword>
<comment type="subcellular location">
    <subcellularLocation>
        <location evidence="2">Host membrane</location>
        <topology evidence="2">Single-pass type II membrane protein</topology>
    </subcellularLocation>
    <subcellularLocation>
        <location evidence="1">Virion membrane</location>
        <topology evidence="1">Single-pass type II membrane protein</topology>
    </subcellularLocation>
</comment>
<dbReference type="Gene3D" id="2.120.10.10">
    <property type="match status" value="1"/>
</dbReference>
<sequence>MKAMHYYKNDFADPGTNDNSSDLTTNPFISNQIKSNLSPPVLAEGHLSPSPIPKFRKILLTISFVSTIVVLTVILLVLTIRILTIIEASAGDEKDIHTILSSLLNTFMNEYIPVFKNLVSIISLQIPQMLIDLKTSSTQMMQSLKTFPRDLETLSTVTQSVAVLLEKAKSTIPDINKFYKNVGKVTFNDPNIKVLTLEVPAWLPIVRQCLKQDFRQVISNSTGFALIGALPSQLFNEFEGYPSLAIVSEVYAITYLKGVMFENQENFLYQYFEIGTISPDGYNKPYFLRHTSVMLSTFKLSGKCTAAVDYRGGIFLCTPSPKIPKILQNPPDLPTLTVVSIPFDGRYTIRNISLMLTDEADIIYDLDTLQGRGVLQAMRFYALVRVISSSSPRHFPFCKNSWCPTADDKICDQSRRLGADGNYPVMYGLISIPAHSSYQGNVSLKLIDPKYYAYTRDASLFYNSMTDTYHYSFGTRGWVSRPIIGELLLGDDIVLTRYTVRSVSRATAGDCTTVSMCPQACSGGMNSIFYPLNFDKPQVTGVAIRQYERQQEGIIVVTMNDHYYYSVPIIKNGTLLISSVTDCFWLMGDLWCMSLMEKNNLPLGVRSLAHLTWNIHWSCS</sequence>
<evidence type="ECO:0000256" key="15">
    <source>
        <dbReference type="RuleBase" id="RU004216"/>
    </source>
</evidence>
<evidence type="ECO:0000313" key="17">
    <source>
        <dbReference type="EMBL" id="AFM97197.1"/>
    </source>
</evidence>
<keyword evidence="18" id="KW-1185">Reference proteome</keyword>
<evidence type="ECO:0000256" key="14">
    <source>
        <dbReference type="ARBA" id="ARBA00023296"/>
    </source>
</evidence>
<dbReference type="GO" id="GO:0046789">
    <property type="term" value="F:host cell surface receptor binding"/>
    <property type="evidence" value="ECO:0007669"/>
    <property type="project" value="InterPro"/>
</dbReference>
<evidence type="ECO:0000313" key="18">
    <source>
        <dbReference type="Proteomes" id="UP000153605"/>
    </source>
</evidence>
<keyword evidence="6" id="KW-1161">Viral attachment to host cell</keyword>
<keyword evidence="9 15" id="KW-0261">Viral envelope protein</keyword>
<evidence type="ECO:0000256" key="7">
    <source>
        <dbReference type="ARBA" id="ARBA00022844"/>
    </source>
</evidence>
<evidence type="ECO:0000256" key="11">
    <source>
        <dbReference type="ARBA" id="ARBA00022989"/>
    </source>
</evidence>
<dbReference type="Proteomes" id="UP000153605">
    <property type="component" value="Segment"/>
</dbReference>
<dbReference type="GO" id="GO:0019031">
    <property type="term" value="C:viral envelope"/>
    <property type="evidence" value="ECO:0007669"/>
    <property type="project" value="UniProtKB-KW"/>
</dbReference>
<keyword evidence="11 16" id="KW-1133">Transmembrane helix</keyword>
<dbReference type="InterPro" id="IPR036278">
    <property type="entry name" value="Sialidase_sf"/>
</dbReference>
<dbReference type="InterPro" id="IPR000665">
    <property type="entry name" value="Hemagglutn/HN"/>
</dbReference>
<dbReference type="SUPFAM" id="SSF50939">
    <property type="entry name" value="Sialidases"/>
    <property type="match status" value="1"/>
</dbReference>
<evidence type="ECO:0000256" key="12">
    <source>
        <dbReference type="ARBA" id="ARBA00023136"/>
    </source>
</evidence>
<dbReference type="CDD" id="cd15464">
    <property type="entry name" value="HN_like"/>
    <property type="match status" value="1"/>
</dbReference>
<name>I6UKH4_9MONO</name>
<evidence type="ECO:0000256" key="16">
    <source>
        <dbReference type="SAM" id="Phobius"/>
    </source>
</evidence>
<keyword evidence="4" id="KW-0945">Host-virus interaction</keyword>
<dbReference type="GO" id="GO:0055036">
    <property type="term" value="C:virion membrane"/>
    <property type="evidence" value="ECO:0007669"/>
    <property type="project" value="UniProtKB-SubCell"/>
</dbReference>
<keyword evidence="14" id="KW-1160">Virus entry into host cell</keyword>
<evidence type="ECO:0000256" key="4">
    <source>
        <dbReference type="ARBA" id="ARBA00022581"/>
    </source>
</evidence>
<evidence type="ECO:0000256" key="10">
    <source>
        <dbReference type="ARBA" id="ARBA00022968"/>
    </source>
</evidence>
<dbReference type="Pfam" id="PF00423">
    <property type="entry name" value="HN"/>
    <property type="match status" value="1"/>
</dbReference>
<keyword evidence="13" id="KW-0325">Glycoprotein</keyword>
<evidence type="ECO:0000256" key="2">
    <source>
        <dbReference type="ARBA" id="ARBA00004597"/>
    </source>
</evidence>
<gene>
    <name evidence="17" type="primary">G</name>
</gene>
<proteinExistence type="inferred from homology"/>
<comment type="similarity">
    <text evidence="15">Belongs to the paramyxoviruses hemagglutinin-neuraminidase family.</text>
</comment>
<reference evidence="17 18" key="1">
    <citation type="journal article" date="2000" name="Virology">
        <title>Identification and phylogenetic comparison of Salem virus, a novel paramyxovirus of horses.</title>
        <authorList>
            <person name="Renshaw R.W."/>
            <person name="Glaser A.L."/>
            <person name="Van Campen H."/>
            <person name="Weiland F."/>
            <person name="Dubovi E.J."/>
        </authorList>
    </citation>
    <scope>NUCLEOTIDE SEQUENCE [LARGE SCALE GENOMIC DNA]</scope>
</reference>
<evidence type="ECO:0000256" key="13">
    <source>
        <dbReference type="ARBA" id="ARBA00023180"/>
    </source>
</evidence>
<organism evidence="17 18">
    <name type="scientific">Salem virus</name>
    <dbReference type="NCBI Taxonomy" id="120499"/>
    <lineage>
        <taxon>Viruses</taxon>
        <taxon>Riboviria</taxon>
        <taxon>Orthornavirae</taxon>
        <taxon>Negarnaviricota</taxon>
        <taxon>Haploviricotina</taxon>
        <taxon>Monjiviricetes</taxon>
        <taxon>Mononegavirales</taxon>
        <taxon>Paramyxoviridae</taxon>
        <taxon>Orthoparamyxovirinae</taxon>
        <taxon>Salemvirus</taxon>
        <taxon>Salemvirus salemense</taxon>
    </lineage>
</organism>
<evidence type="ECO:0000256" key="8">
    <source>
        <dbReference type="ARBA" id="ARBA00022870"/>
    </source>
</evidence>
<keyword evidence="7" id="KW-0946">Virion</keyword>
<reference evidence="17 18" key="2">
    <citation type="journal article" date="2012" name="Arch. Virol.">
        <title>Genome characterization of Salem virus reveals its evolutionary intermediate status in the subfamily Paramyxovirinae.</title>
        <authorList>
            <person name="Anderson D.E."/>
            <person name="Dubovi E.J."/>
            <person name="Yu M."/>
            <person name="Wang L.F."/>
            <person name="Renshaw R.W."/>
        </authorList>
    </citation>
    <scope>NUCLEOTIDE SEQUENCE [LARGE SCALE GENOMIC DNA]</scope>
</reference>
<keyword evidence="5 16" id="KW-0812">Transmembrane</keyword>
<dbReference type="GO" id="GO:0046718">
    <property type="term" value="P:symbiont entry into host cell"/>
    <property type="evidence" value="ECO:0007669"/>
    <property type="project" value="UniProtKB-KW"/>
</dbReference>
<dbReference type="GO" id="GO:0019062">
    <property type="term" value="P:virion attachment to host cell"/>
    <property type="evidence" value="ECO:0007669"/>
    <property type="project" value="UniProtKB-KW"/>
</dbReference>
<dbReference type="GO" id="GO:0033644">
    <property type="term" value="C:host cell membrane"/>
    <property type="evidence" value="ECO:0007669"/>
    <property type="project" value="UniProtKB-SubCell"/>
</dbReference>
<dbReference type="KEGG" id="vg:21011776"/>
<keyword evidence="12 16" id="KW-0472">Membrane</keyword>